<comment type="caution">
    <text evidence="1">The sequence shown here is derived from an EMBL/GenBank/DDBJ whole genome shotgun (WGS) entry which is preliminary data.</text>
</comment>
<evidence type="ECO:0000313" key="1">
    <source>
        <dbReference type="EMBL" id="KAA6438439.1"/>
    </source>
</evidence>
<dbReference type="RefSeq" id="WP_139013241.1">
    <property type="nucleotide sequence ID" value="NZ_VBSN01000049.1"/>
</dbReference>
<gene>
    <name evidence="1" type="ORF">FEM33_17280</name>
</gene>
<evidence type="ECO:0000313" key="2">
    <source>
        <dbReference type="Proteomes" id="UP000323994"/>
    </source>
</evidence>
<accession>A0A5M8QQT2</accession>
<dbReference type="EMBL" id="VBSN01000049">
    <property type="protein sequence ID" value="KAA6438439.1"/>
    <property type="molecule type" value="Genomic_DNA"/>
</dbReference>
<dbReference type="AlphaFoldDB" id="A0A5M8QQT2"/>
<sequence length="97" mass="10835">MESFLPLPKQSYVTGITESNRQIIRNNESGKDKHKAFTGVYKPKLLKTPALKNKSSAMNGKIPTEKNSDSSVKFRTVFPGVILTIILPGLFKFRPVL</sequence>
<protein>
    <submittedName>
        <fullName evidence="1">Uncharacterized protein</fullName>
    </submittedName>
</protein>
<keyword evidence="2" id="KW-1185">Reference proteome</keyword>
<proteinExistence type="predicted"/>
<reference evidence="1 2" key="1">
    <citation type="submission" date="2019-05" db="EMBL/GenBank/DDBJ databases">
        <authorList>
            <person name="Qu J.-H."/>
        </authorList>
    </citation>
    <scope>NUCLEOTIDE SEQUENCE [LARGE SCALE GENOMIC DNA]</scope>
    <source>
        <strain evidence="1 2">NS28</strain>
    </source>
</reference>
<organism evidence="1 2">
    <name type="scientific">Dyadobacter flavalbus</name>
    <dbReference type="NCBI Taxonomy" id="2579942"/>
    <lineage>
        <taxon>Bacteria</taxon>
        <taxon>Pseudomonadati</taxon>
        <taxon>Bacteroidota</taxon>
        <taxon>Cytophagia</taxon>
        <taxon>Cytophagales</taxon>
        <taxon>Spirosomataceae</taxon>
        <taxon>Dyadobacter</taxon>
    </lineage>
</organism>
<dbReference type="Proteomes" id="UP000323994">
    <property type="component" value="Unassembled WGS sequence"/>
</dbReference>
<name>A0A5M8QQT2_9BACT</name>